<name>A0AA40A357_9PEZI</name>
<dbReference type="InterPro" id="IPR012340">
    <property type="entry name" value="NA-bd_OB-fold"/>
</dbReference>
<dbReference type="Proteomes" id="UP001172102">
    <property type="component" value="Unassembled WGS sequence"/>
</dbReference>
<evidence type="ECO:0000313" key="2">
    <source>
        <dbReference type="EMBL" id="KAK0708234.1"/>
    </source>
</evidence>
<dbReference type="AlphaFoldDB" id="A0AA40A357"/>
<proteinExistence type="predicted"/>
<protein>
    <recommendedName>
        <fullName evidence="4">Nucleic acid-binding, OB-fold protein</fullName>
    </recommendedName>
</protein>
<comment type="caution">
    <text evidence="2">The sequence shown here is derived from an EMBL/GenBank/DDBJ whole genome shotgun (WGS) entry which is preliminary data.</text>
</comment>
<feature type="region of interest" description="Disordered" evidence="1">
    <location>
        <begin position="359"/>
        <end position="390"/>
    </location>
</feature>
<reference evidence="2" key="1">
    <citation type="submission" date="2023-06" db="EMBL/GenBank/DDBJ databases">
        <title>Genome-scale phylogeny and comparative genomics of the fungal order Sordariales.</title>
        <authorList>
            <consortium name="Lawrence Berkeley National Laboratory"/>
            <person name="Hensen N."/>
            <person name="Bonometti L."/>
            <person name="Westerberg I."/>
            <person name="Brannstrom I.O."/>
            <person name="Guillou S."/>
            <person name="Cros-Aarteil S."/>
            <person name="Calhoun S."/>
            <person name="Haridas S."/>
            <person name="Kuo A."/>
            <person name="Mondo S."/>
            <person name="Pangilinan J."/>
            <person name="Riley R."/>
            <person name="Labutti K."/>
            <person name="Andreopoulos B."/>
            <person name="Lipzen A."/>
            <person name="Chen C."/>
            <person name="Yanf M."/>
            <person name="Daum C."/>
            <person name="Ng V."/>
            <person name="Clum A."/>
            <person name="Steindorff A."/>
            <person name="Ohm R."/>
            <person name="Martin F."/>
            <person name="Silar P."/>
            <person name="Natvig D."/>
            <person name="Lalanne C."/>
            <person name="Gautier V."/>
            <person name="Ament-Velasquez S.L."/>
            <person name="Kruys A."/>
            <person name="Hutchinson M.I."/>
            <person name="Powell A.J."/>
            <person name="Barry K."/>
            <person name="Miller A.N."/>
            <person name="Grigoriev I.V."/>
            <person name="Debuchy R."/>
            <person name="Gladieux P."/>
            <person name="Thoren M.H."/>
            <person name="Johannesson H."/>
        </authorList>
    </citation>
    <scope>NUCLEOTIDE SEQUENCE</scope>
    <source>
        <strain evidence="2">SMH4607-1</strain>
    </source>
</reference>
<evidence type="ECO:0000256" key="1">
    <source>
        <dbReference type="SAM" id="MobiDB-lite"/>
    </source>
</evidence>
<evidence type="ECO:0000313" key="3">
    <source>
        <dbReference type="Proteomes" id="UP001172102"/>
    </source>
</evidence>
<gene>
    <name evidence="2" type="ORF">B0H67DRAFT_496272</name>
</gene>
<dbReference type="Gene3D" id="2.40.50.140">
    <property type="entry name" value="Nucleic acid-binding proteins"/>
    <property type="match status" value="1"/>
</dbReference>
<evidence type="ECO:0008006" key="4">
    <source>
        <dbReference type="Google" id="ProtNLM"/>
    </source>
</evidence>
<dbReference type="EMBL" id="JAUKUA010000006">
    <property type="protein sequence ID" value="KAK0708234.1"/>
    <property type="molecule type" value="Genomic_DNA"/>
</dbReference>
<keyword evidence="3" id="KW-1185">Reference proteome</keyword>
<accession>A0AA40A357</accession>
<sequence length="390" mass="42224">MANKVLIYTGAPDSRALDWSSEGLLADFQEPIARFVGVGQTGLQDDQRPVAENPGSAPDHAAWRSLPLEKTRIPTGDTQQYTTFSFDHHAPHSPGTAEFFTTASVSFGTSIGNGTNENEVLSQLYEASLANQDPNQATSQLTNITATTSFASTTSFSTDASFASNGAESQPGTAKEPLHFRGAGADAHLSDLNAIPSASYLLRIQPQTMTCNLIIGIISVSAARTYTTRYGPRRLVEVLVGDESRAGFAVTIWLPPENGASGVGSEAGFTAVLRWLRGGDVVLLQNVALKEFRKKVYGETLPRNLTRAYLLHRVRLDEEDLGGHYSAADLAAKGGHPQLEKARRVRDWVVRFVGRRHAPDTRPETHARGGKRKAGGAREWDIMPPVDDTQ</sequence>
<organism evidence="2 3">
    <name type="scientific">Lasiosphaeris hirsuta</name>
    <dbReference type="NCBI Taxonomy" id="260670"/>
    <lineage>
        <taxon>Eukaryota</taxon>
        <taxon>Fungi</taxon>
        <taxon>Dikarya</taxon>
        <taxon>Ascomycota</taxon>
        <taxon>Pezizomycotina</taxon>
        <taxon>Sordariomycetes</taxon>
        <taxon>Sordariomycetidae</taxon>
        <taxon>Sordariales</taxon>
        <taxon>Lasiosphaeriaceae</taxon>
        <taxon>Lasiosphaeris</taxon>
    </lineage>
</organism>